<gene>
    <name evidence="2" type="ORF">CVT25_010882</name>
</gene>
<accession>A0A409WFS6</accession>
<proteinExistence type="predicted"/>
<comment type="caution">
    <text evidence="2">The sequence shown here is derived from an EMBL/GenBank/DDBJ whole genome shotgun (WGS) entry which is preliminary data.</text>
</comment>
<dbReference type="EMBL" id="NHYD01003440">
    <property type="protein sequence ID" value="PPQ77300.1"/>
    <property type="molecule type" value="Genomic_DNA"/>
</dbReference>
<evidence type="ECO:0000256" key="1">
    <source>
        <dbReference type="SAM" id="MobiDB-lite"/>
    </source>
</evidence>
<name>A0A409WFS6_PSICY</name>
<sequence length="183" mass="20143">MASVSRNVSVKSTSPEIIKKIEQEIIKEAKNEEKSLKNAVKDLHHAEKDTNKAHKSAVKTEHALEKAEKKEQSTLKNLYRAENAHNVALGNVTHAQHEFELSTKKHSKMRQTLRAKATKVEEAMKANDEHTKSRNVRLTALQGPSAAEEAGRVVPDPTSAPNEMGSAVPETATTQPNGVRVNN</sequence>
<feature type="region of interest" description="Disordered" evidence="1">
    <location>
        <begin position="121"/>
        <end position="183"/>
    </location>
</feature>
<dbReference type="Proteomes" id="UP000283269">
    <property type="component" value="Unassembled WGS sequence"/>
</dbReference>
<dbReference type="AlphaFoldDB" id="A0A409WFS6"/>
<feature type="region of interest" description="Disordered" evidence="1">
    <location>
        <begin position="38"/>
        <end position="73"/>
    </location>
</feature>
<protein>
    <submittedName>
        <fullName evidence="2">Uncharacterized protein</fullName>
    </submittedName>
</protein>
<feature type="compositionally biased region" description="Basic and acidic residues" evidence="1">
    <location>
        <begin position="121"/>
        <end position="132"/>
    </location>
</feature>
<evidence type="ECO:0000313" key="2">
    <source>
        <dbReference type="EMBL" id="PPQ77300.1"/>
    </source>
</evidence>
<evidence type="ECO:0000313" key="3">
    <source>
        <dbReference type="Proteomes" id="UP000283269"/>
    </source>
</evidence>
<organism evidence="2 3">
    <name type="scientific">Psilocybe cyanescens</name>
    <dbReference type="NCBI Taxonomy" id="93625"/>
    <lineage>
        <taxon>Eukaryota</taxon>
        <taxon>Fungi</taxon>
        <taxon>Dikarya</taxon>
        <taxon>Basidiomycota</taxon>
        <taxon>Agaricomycotina</taxon>
        <taxon>Agaricomycetes</taxon>
        <taxon>Agaricomycetidae</taxon>
        <taxon>Agaricales</taxon>
        <taxon>Agaricineae</taxon>
        <taxon>Strophariaceae</taxon>
        <taxon>Psilocybe</taxon>
    </lineage>
</organism>
<feature type="compositionally biased region" description="Polar residues" evidence="1">
    <location>
        <begin position="171"/>
        <end position="183"/>
    </location>
</feature>
<dbReference type="InParanoid" id="A0A409WFS6"/>
<dbReference type="OrthoDB" id="3364747at2759"/>
<keyword evidence="3" id="KW-1185">Reference proteome</keyword>
<reference evidence="2 3" key="1">
    <citation type="journal article" date="2018" name="Evol. Lett.">
        <title>Horizontal gene cluster transfer increased hallucinogenic mushroom diversity.</title>
        <authorList>
            <person name="Reynolds H.T."/>
            <person name="Vijayakumar V."/>
            <person name="Gluck-Thaler E."/>
            <person name="Korotkin H.B."/>
            <person name="Matheny P.B."/>
            <person name="Slot J.C."/>
        </authorList>
    </citation>
    <scope>NUCLEOTIDE SEQUENCE [LARGE SCALE GENOMIC DNA]</scope>
    <source>
        <strain evidence="2 3">2631</strain>
    </source>
</reference>